<feature type="chain" id="PRO_5037826760" evidence="1">
    <location>
        <begin position="29"/>
        <end position="171"/>
    </location>
</feature>
<reference evidence="2 3" key="1">
    <citation type="submission" date="2021-03" db="EMBL/GenBank/DDBJ databases">
        <title>Antimicrobial resistance genes in bacteria isolated from Japanese honey, and their potential for conferring macrolide and lincosamide resistance in the American foulbrood pathogen Paenibacillus larvae.</title>
        <authorList>
            <person name="Okamoto M."/>
            <person name="Kumagai M."/>
            <person name="Kanamori H."/>
            <person name="Takamatsu D."/>
        </authorList>
    </citation>
    <scope>NUCLEOTIDE SEQUENCE [LARGE SCALE GENOMIC DNA]</scope>
    <source>
        <strain evidence="2 3">J34TS1</strain>
    </source>
</reference>
<dbReference type="SUPFAM" id="SSF55486">
    <property type="entry name" value="Metalloproteases ('zincins'), catalytic domain"/>
    <property type="match status" value="1"/>
</dbReference>
<keyword evidence="3" id="KW-1185">Reference proteome</keyword>
<feature type="signal peptide" evidence="1">
    <location>
        <begin position="1"/>
        <end position="28"/>
    </location>
</feature>
<keyword evidence="1" id="KW-0732">Signal</keyword>
<dbReference type="InterPro" id="IPR024079">
    <property type="entry name" value="MetalloPept_cat_dom_sf"/>
</dbReference>
<comment type="caution">
    <text evidence="2">The sequence shown here is derived from an EMBL/GenBank/DDBJ whole genome shotgun (WGS) entry which is preliminary data.</text>
</comment>
<dbReference type="Proteomes" id="UP000682811">
    <property type="component" value="Unassembled WGS sequence"/>
</dbReference>
<name>A0A919YII0_9BACL</name>
<proteinExistence type="predicted"/>
<protein>
    <submittedName>
        <fullName evidence="2">Peptidase</fullName>
    </submittedName>
</protein>
<evidence type="ECO:0000313" key="3">
    <source>
        <dbReference type="Proteomes" id="UP000682811"/>
    </source>
</evidence>
<dbReference type="GO" id="GO:0008237">
    <property type="term" value="F:metallopeptidase activity"/>
    <property type="evidence" value="ECO:0007669"/>
    <property type="project" value="InterPro"/>
</dbReference>
<dbReference type="AlphaFoldDB" id="A0A919YII0"/>
<sequence>MKKTPRNFLRTMGISTFLLALTTTVVSAETDPGWGSQSPNINVPFNNYNDTWRSPMDAAAVAWNGTPTKVTVGFLSSSPNKVLADSYQDTWYGLSSSANPGPFTIKLNSRTINRDASNFYNFVKSTLVHEYGHIFCLDHTTKTSIMNSNRDRNTMTTPQKFDIDEVNSVYK</sequence>
<evidence type="ECO:0000256" key="1">
    <source>
        <dbReference type="SAM" id="SignalP"/>
    </source>
</evidence>
<gene>
    <name evidence="2" type="ORF">J34TS1_61440</name>
</gene>
<dbReference type="EMBL" id="BORT01000052">
    <property type="protein sequence ID" value="GIO51379.1"/>
    <property type="molecule type" value="Genomic_DNA"/>
</dbReference>
<organism evidence="2 3">
    <name type="scientific">Paenibacillus azoreducens</name>
    <dbReference type="NCBI Taxonomy" id="116718"/>
    <lineage>
        <taxon>Bacteria</taxon>
        <taxon>Bacillati</taxon>
        <taxon>Bacillota</taxon>
        <taxon>Bacilli</taxon>
        <taxon>Bacillales</taxon>
        <taxon>Paenibacillaceae</taxon>
        <taxon>Paenibacillus</taxon>
    </lineage>
</organism>
<evidence type="ECO:0000313" key="2">
    <source>
        <dbReference type="EMBL" id="GIO51379.1"/>
    </source>
</evidence>
<dbReference type="RefSeq" id="WP_212981378.1">
    <property type="nucleotide sequence ID" value="NZ_AP025343.1"/>
</dbReference>
<accession>A0A919YII0</accession>
<dbReference type="Gene3D" id="3.40.390.10">
    <property type="entry name" value="Collagenase (Catalytic Domain)"/>
    <property type="match status" value="1"/>
</dbReference>